<dbReference type="Proteomes" id="UP000051256">
    <property type="component" value="Unassembled WGS sequence"/>
</dbReference>
<organism evidence="2 3">
    <name type="scientific">Lentilactobacillus senioris DSM 24302 = JCM 17472</name>
    <dbReference type="NCBI Taxonomy" id="1423802"/>
    <lineage>
        <taxon>Bacteria</taxon>
        <taxon>Bacillati</taxon>
        <taxon>Bacillota</taxon>
        <taxon>Bacilli</taxon>
        <taxon>Lactobacillales</taxon>
        <taxon>Lactobacillaceae</taxon>
        <taxon>Lentilactobacillus</taxon>
    </lineage>
</organism>
<dbReference type="Pfam" id="PF13460">
    <property type="entry name" value="NAD_binding_10"/>
    <property type="match status" value="1"/>
</dbReference>
<keyword evidence="3" id="KW-1185">Reference proteome</keyword>
<dbReference type="PANTHER" id="PTHR47129">
    <property type="entry name" value="QUINONE OXIDOREDUCTASE 2"/>
    <property type="match status" value="1"/>
</dbReference>
<dbReference type="InterPro" id="IPR036291">
    <property type="entry name" value="NAD(P)-bd_dom_sf"/>
</dbReference>
<dbReference type="RefSeq" id="WP_056978681.1">
    <property type="nucleotide sequence ID" value="NZ_AYZR01000009.1"/>
</dbReference>
<dbReference type="EMBL" id="AYZR01000009">
    <property type="protein sequence ID" value="KRM93230.1"/>
    <property type="molecule type" value="Genomic_DNA"/>
</dbReference>
<protein>
    <recommendedName>
        <fullName evidence="1">NAD(P)-binding domain-containing protein</fullName>
    </recommendedName>
</protein>
<evidence type="ECO:0000313" key="3">
    <source>
        <dbReference type="Proteomes" id="UP000051256"/>
    </source>
</evidence>
<dbReference type="SUPFAM" id="SSF51735">
    <property type="entry name" value="NAD(P)-binding Rossmann-fold domains"/>
    <property type="match status" value="1"/>
</dbReference>
<gene>
    <name evidence="2" type="ORF">FC56_GL000895</name>
</gene>
<name>A0A0R2CNM3_9LACO</name>
<comment type="caution">
    <text evidence="2">The sequence shown here is derived from an EMBL/GenBank/DDBJ whole genome shotgun (WGS) entry which is preliminary data.</text>
</comment>
<dbReference type="PATRIC" id="fig|1423802.4.peg.908"/>
<dbReference type="STRING" id="1423802.FC56_GL000895"/>
<dbReference type="CDD" id="cd05269">
    <property type="entry name" value="TMR_SDR_a"/>
    <property type="match status" value="1"/>
</dbReference>
<proteinExistence type="predicted"/>
<dbReference type="InterPro" id="IPR016040">
    <property type="entry name" value="NAD(P)-bd_dom"/>
</dbReference>
<sequence>MKYAITGATGHFGQHAINTLLTKVNASDVVAIVRNISKAQELLPAEVTIRQADYTDPEQLTTALTGVDKLLFISSQPGAAVPRLQQHLNVVNAAKEAGVSFIAYTSFPHADKATSPLSADHKATEAAIEQTGIAHSFLRNNWYLENELGLILAVNAGKPFIYSAGDGKVGWALEQDYAEAAALVLTTDNPKSVYEFAGPSHTFSELGAVVSEQAAKNAHVRSVSDAEYADYLRSEDQLDDQSIATILAIQDLIRAGELSEDTNDLATVLQRPIASLGEMVKDVMKEDR</sequence>
<reference evidence="2 3" key="1">
    <citation type="journal article" date="2015" name="Genome Announc.">
        <title>Expanding the biotechnology potential of lactobacilli through comparative genomics of 213 strains and associated genera.</title>
        <authorList>
            <person name="Sun Z."/>
            <person name="Harris H.M."/>
            <person name="McCann A."/>
            <person name="Guo C."/>
            <person name="Argimon S."/>
            <person name="Zhang W."/>
            <person name="Yang X."/>
            <person name="Jeffery I.B."/>
            <person name="Cooney J.C."/>
            <person name="Kagawa T.F."/>
            <person name="Liu W."/>
            <person name="Song Y."/>
            <person name="Salvetti E."/>
            <person name="Wrobel A."/>
            <person name="Rasinkangas P."/>
            <person name="Parkhill J."/>
            <person name="Rea M.C."/>
            <person name="O'Sullivan O."/>
            <person name="Ritari J."/>
            <person name="Douillard F.P."/>
            <person name="Paul Ross R."/>
            <person name="Yang R."/>
            <person name="Briner A.E."/>
            <person name="Felis G.E."/>
            <person name="de Vos W.M."/>
            <person name="Barrangou R."/>
            <person name="Klaenhammer T.R."/>
            <person name="Caufield P.W."/>
            <person name="Cui Y."/>
            <person name="Zhang H."/>
            <person name="O'Toole P.W."/>
        </authorList>
    </citation>
    <scope>NUCLEOTIDE SEQUENCE [LARGE SCALE GENOMIC DNA]</scope>
    <source>
        <strain evidence="2 3">DSM 24302</strain>
    </source>
</reference>
<accession>A0A0R2CNM3</accession>
<feature type="domain" description="NAD(P)-binding" evidence="1">
    <location>
        <begin position="7"/>
        <end position="160"/>
    </location>
</feature>
<dbReference type="InterPro" id="IPR052718">
    <property type="entry name" value="NmrA-type_oxidoreductase"/>
</dbReference>
<dbReference type="Gene3D" id="3.40.50.720">
    <property type="entry name" value="NAD(P)-binding Rossmann-like Domain"/>
    <property type="match status" value="1"/>
</dbReference>
<dbReference type="AlphaFoldDB" id="A0A0R2CNM3"/>
<dbReference type="PANTHER" id="PTHR47129:SF1">
    <property type="entry name" value="NMRA-LIKE DOMAIN-CONTAINING PROTEIN"/>
    <property type="match status" value="1"/>
</dbReference>
<evidence type="ECO:0000259" key="1">
    <source>
        <dbReference type="Pfam" id="PF13460"/>
    </source>
</evidence>
<dbReference type="Gene3D" id="3.90.25.10">
    <property type="entry name" value="UDP-galactose 4-epimerase, domain 1"/>
    <property type="match status" value="1"/>
</dbReference>
<evidence type="ECO:0000313" key="2">
    <source>
        <dbReference type="EMBL" id="KRM93230.1"/>
    </source>
</evidence>